<dbReference type="InterPro" id="IPR011006">
    <property type="entry name" value="CheY-like_superfamily"/>
</dbReference>
<dbReference type="Proteomes" id="UP000614460">
    <property type="component" value="Unassembled WGS sequence"/>
</dbReference>
<dbReference type="PROSITE" id="PS50110">
    <property type="entry name" value="RESPONSE_REGULATORY"/>
    <property type="match status" value="1"/>
</dbReference>
<protein>
    <submittedName>
        <fullName evidence="4">Response regulator</fullName>
    </submittedName>
</protein>
<evidence type="ECO:0000313" key="4">
    <source>
        <dbReference type="EMBL" id="GGE14525.1"/>
    </source>
</evidence>
<evidence type="ECO:0000313" key="5">
    <source>
        <dbReference type="Proteomes" id="UP000614460"/>
    </source>
</evidence>
<dbReference type="InterPro" id="IPR050595">
    <property type="entry name" value="Bact_response_regulator"/>
</dbReference>
<dbReference type="PANTHER" id="PTHR44591:SF3">
    <property type="entry name" value="RESPONSE REGULATORY DOMAIN-CONTAINING PROTEIN"/>
    <property type="match status" value="1"/>
</dbReference>
<feature type="modified residue" description="4-aspartylphosphate" evidence="2">
    <location>
        <position position="64"/>
    </location>
</feature>
<organism evidence="4 5">
    <name type="scientific">Sphingobacterium cellulitidis</name>
    <dbReference type="NCBI Taxonomy" id="1768011"/>
    <lineage>
        <taxon>Bacteria</taxon>
        <taxon>Pseudomonadati</taxon>
        <taxon>Bacteroidota</taxon>
        <taxon>Sphingobacteriia</taxon>
        <taxon>Sphingobacteriales</taxon>
        <taxon>Sphingobacteriaceae</taxon>
        <taxon>Sphingobacterium</taxon>
    </lineage>
</organism>
<evidence type="ECO:0000256" key="2">
    <source>
        <dbReference type="PROSITE-ProRule" id="PRU00169"/>
    </source>
</evidence>
<dbReference type="AlphaFoldDB" id="A0A8H9KV24"/>
<dbReference type="SMART" id="SM00448">
    <property type="entry name" value="REC"/>
    <property type="match status" value="1"/>
</dbReference>
<dbReference type="Pfam" id="PF00072">
    <property type="entry name" value="Response_reg"/>
    <property type="match status" value="1"/>
</dbReference>
<reference evidence="4" key="1">
    <citation type="journal article" date="2014" name="Int. J. Syst. Evol. Microbiol.">
        <title>Complete genome sequence of Corynebacterium casei LMG S-19264T (=DSM 44701T), isolated from a smear-ripened cheese.</title>
        <authorList>
            <consortium name="US DOE Joint Genome Institute (JGI-PGF)"/>
            <person name="Walter F."/>
            <person name="Albersmeier A."/>
            <person name="Kalinowski J."/>
            <person name="Ruckert C."/>
        </authorList>
    </citation>
    <scope>NUCLEOTIDE SEQUENCE</scope>
    <source>
        <strain evidence="4">CGMCC 1.15966</strain>
    </source>
</reference>
<dbReference type="EMBL" id="BMKM01000002">
    <property type="protein sequence ID" value="GGE14525.1"/>
    <property type="molecule type" value="Genomic_DNA"/>
</dbReference>
<dbReference type="Gene3D" id="3.40.50.2300">
    <property type="match status" value="1"/>
</dbReference>
<reference evidence="4" key="2">
    <citation type="submission" date="2020-09" db="EMBL/GenBank/DDBJ databases">
        <authorList>
            <person name="Sun Q."/>
            <person name="Zhou Y."/>
        </authorList>
    </citation>
    <scope>NUCLEOTIDE SEQUENCE</scope>
    <source>
        <strain evidence="4">CGMCC 1.15966</strain>
    </source>
</reference>
<dbReference type="CDD" id="cd00156">
    <property type="entry name" value="REC"/>
    <property type="match status" value="1"/>
</dbReference>
<keyword evidence="1 2" id="KW-0597">Phosphoprotein</keyword>
<name>A0A8H9KV24_9SPHI</name>
<evidence type="ECO:0000259" key="3">
    <source>
        <dbReference type="PROSITE" id="PS50110"/>
    </source>
</evidence>
<dbReference type="GO" id="GO:0000160">
    <property type="term" value="P:phosphorelay signal transduction system"/>
    <property type="evidence" value="ECO:0007669"/>
    <property type="project" value="InterPro"/>
</dbReference>
<dbReference type="SUPFAM" id="SSF52172">
    <property type="entry name" value="CheY-like"/>
    <property type="match status" value="1"/>
</dbReference>
<proteinExistence type="predicted"/>
<dbReference type="InterPro" id="IPR001789">
    <property type="entry name" value="Sig_transdc_resp-reg_receiver"/>
</dbReference>
<feature type="domain" description="Response regulatory" evidence="3">
    <location>
        <begin position="6"/>
        <end position="134"/>
    </location>
</feature>
<accession>A0A8H9KV24</accession>
<dbReference type="PANTHER" id="PTHR44591">
    <property type="entry name" value="STRESS RESPONSE REGULATOR PROTEIN 1"/>
    <property type="match status" value="1"/>
</dbReference>
<evidence type="ECO:0000256" key="1">
    <source>
        <dbReference type="ARBA" id="ARBA00022553"/>
    </source>
</evidence>
<gene>
    <name evidence="4" type="ORF">GCM10011516_10390</name>
</gene>
<dbReference type="RefSeq" id="WP_182498789.1">
    <property type="nucleotide sequence ID" value="NZ_BMKM01000002.1"/>
</dbReference>
<sequence>MNDTIKVALVDDDSIFCYLFKKYMENYTHKKIELKIFSDGIIAAEYFRNNANNASSYPQFLFIDINMPLMNGWELMKTIREEKLFPEKTVRIYIISSSICITDRQNRKDEYQYIEYLTKPINSKTLFDVLDTSKND</sequence>
<comment type="caution">
    <text evidence="4">The sequence shown here is derived from an EMBL/GenBank/DDBJ whole genome shotgun (WGS) entry which is preliminary data.</text>
</comment>
<keyword evidence="5" id="KW-1185">Reference proteome</keyword>